<dbReference type="EMBL" id="MCFJ01000030">
    <property type="protein sequence ID" value="ORY54968.1"/>
    <property type="molecule type" value="Genomic_DNA"/>
</dbReference>
<proteinExistence type="predicted"/>
<keyword evidence="2" id="KW-1185">Reference proteome</keyword>
<name>A0A1Y2D6Q7_9PEZI</name>
<dbReference type="Proteomes" id="UP000193689">
    <property type="component" value="Unassembled WGS sequence"/>
</dbReference>
<sequence>MLIFLFPTALGLSSDLQPPAGQPILLLHMRLAELQDDEGSTYGFLDPPTELVFHSSTLLAMVSRARHPGAICRCRVSSLSGSFSGLFLRGSQPAMMIGPLLLKFLDIRGQPSQGPLYPTYWQGSPSSLQEFRSSNTAQLSTCAYTSPDMQIGCGLQPP</sequence>
<evidence type="ECO:0000313" key="1">
    <source>
        <dbReference type="EMBL" id="ORY54968.1"/>
    </source>
</evidence>
<reference evidence="1 2" key="1">
    <citation type="submission" date="2016-07" db="EMBL/GenBank/DDBJ databases">
        <title>Pervasive Adenine N6-methylation of Active Genes in Fungi.</title>
        <authorList>
            <consortium name="DOE Joint Genome Institute"/>
            <person name="Mondo S.J."/>
            <person name="Dannebaum R.O."/>
            <person name="Kuo R.C."/>
            <person name="Labutti K."/>
            <person name="Haridas S."/>
            <person name="Kuo A."/>
            <person name="Salamov A."/>
            <person name="Ahrendt S.R."/>
            <person name="Lipzen A."/>
            <person name="Sullivan W."/>
            <person name="Andreopoulos W.B."/>
            <person name="Clum A."/>
            <person name="Lindquist E."/>
            <person name="Daum C."/>
            <person name="Ramamoorthy G.K."/>
            <person name="Gryganskyi A."/>
            <person name="Culley D."/>
            <person name="Magnuson J.K."/>
            <person name="James T.Y."/>
            <person name="O'Malley M.A."/>
            <person name="Stajich J.E."/>
            <person name="Spatafora J.W."/>
            <person name="Visel A."/>
            <person name="Grigoriev I.V."/>
        </authorList>
    </citation>
    <scope>NUCLEOTIDE SEQUENCE [LARGE SCALE GENOMIC DNA]</scope>
    <source>
        <strain evidence="1 2">CBS 129021</strain>
    </source>
</reference>
<dbReference type="InParanoid" id="A0A1Y2D6Q7"/>
<dbReference type="AlphaFoldDB" id="A0A1Y2D6Q7"/>
<dbReference type="GeneID" id="63769874"/>
<dbReference type="RefSeq" id="XP_040709415.1">
    <property type="nucleotide sequence ID" value="XM_040853662.1"/>
</dbReference>
<organism evidence="1 2">
    <name type="scientific">Pseudomassariella vexata</name>
    <dbReference type="NCBI Taxonomy" id="1141098"/>
    <lineage>
        <taxon>Eukaryota</taxon>
        <taxon>Fungi</taxon>
        <taxon>Dikarya</taxon>
        <taxon>Ascomycota</taxon>
        <taxon>Pezizomycotina</taxon>
        <taxon>Sordariomycetes</taxon>
        <taxon>Xylariomycetidae</taxon>
        <taxon>Amphisphaeriales</taxon>
        <taxon>Pseudomassariaceae</taxon>
        <taxon>Pseudomassariella</taxon>
    </lineage>
</organism>
<evidence type="ECO:0000313" key="2">
    <source>
        <dbReference type="Proteomes" id="UP000193689"/>
    </source>
</evidence>
<comment type="caution">
    <text evidence="1">The sequence shown here is derived from an EMBL/GenBank/DDBJ whole genome shotgun (WGS) entry which is preliminary data.</text>
</comment>
<gene>
    <name evidence="1" type="ORF">BCR38DRAFT_145367</name>
</gene>
<protein>
    <submittedName>
        <fullName evidence="1">Uncharacterized protein</fullName>
    </submittedName>
</protein>
<accession>A0A1Y2D6Q7</accession>